<evidence type="ECO:0000313" key="2">
    <source>
        <dbReference type="Proteomes" id="UP000182567"/>
    </source>
</evidence>
<name>A0A1J0ET42_9PSED</name>
<reference evidence="2" key="1">
    <citation type="submission" date="2016-10" db="EMBL/GenBank/DDBJ databases">
        <title>Pseudomonas frederiksbergensis ERGS4:02 complete genome.</title>
        <authorList>
            <person name="Kumar R."/>
            <person name="Acharya V."/>
            <person name="Singh D."/>
        </authorList>
    </citation>
    <scope>NUCLEOTIDE SEQUENCE [LARGE SCALE GENOMIC DNA]</scope>
    <source>
        <strain evidence="2">ERGS4:02</strain>
    </source>
</reference>
<evidence type="ECO:0000313" key="1">
    <source>
        <dbReference type="EMBL" id="APC19139.1"/>
    </source>
</evidence>
<dbReference type="Proteomes" id="UP000182567">
    <property type="component" value="Chromosome"/>
</dbReference>
<sequence length="60" mass="6466">MVAALHQKLSKLFRTILGIAYLDIGKLIQGNLIDAAIKPHQLGMSKINGLVQAINLSPSK</sequence>
<organism evidence="1 2">
    <name type="scientific">Pseudomonas frederiksbergensis</name>
    <dbReference type="NCBI Taxonomy" id="104087"/>
    <lineage>
        <taxon>Bacteria</taxon>
        <taxon>Pseudomonadati</taxon>
        <taxon>Pseudomonadota</taxon>
        <taxon>Gammaproteobacteria</taxon>
        <taxon>Pseudomonadales</taxon>
        <taxon>Pseudomonadaceae</taxon>
        <taxon>Pseudomonas</taxon>
    </lineage>
</organism>
<accession>A0A1J0ET42</accession>
<dbReference type="EMBL" id="CP017886">
    <property type="protein sequence ID" value="APC19139.1"/>
    <property type="molecule type" value="Genomic_DNA"/>
</dbReference>
<dbReference type="AlphaFoldDB" id="A0A1J0ET42"/>
<proteinExistence type="predicted"/>
<protein>
    <submittedName>
        <fullName evidence="1">Uncharacterized protein</fullName>
    </submittedName>
</protein>
<gene>
    <name evidence="1" type="ORF">BLL42_26850</name>
</gene>